<dbReference type="SUPFAM" id="SSF56300">
    <property type="entry name" value="Metallo-dependent phosphatases"/>
    <property type="match status" value="1"/>
</dbReference>
<protein>
    <recommendedName>
        <fullName evidence="5">Calcineurin-like phosphoesterase domain-containing protein</fullName>
    </recommendedName>
</protein>
<dbReference type="Proteomes" id="UP001500571">
    <property type="component" value="Unassembled WGS sequence"/>
</dbReference>
<comment type="caution">
    <text evidence="3">The sequence shown here is derived from an EMBL/GenBank/DDBJ whole genome shotgun (WGS) entry which is preliminary data.</text>
</comment>
<feature type="chain" id="PRO_5046929323" description="Calcineurin-like phosphoesterase domain-containing protein" evidence="2">
    <location>
        <begin position="25"/>
        <end position="397"/>
    </location>
</feature>
<sequence length="397" mass="42377">MRTSLIPAVAAGAALIVLPLAAHAAQSEPVGKTSTHGSFTYAVYGDAPYGVGPTDTSETDATPAFIESVNADPEVSTVVHVGDIHSGKQFCTEAYDRQIAGLWSHFADPLVYTPGDNEWTDCHKAAEGGGTYNRTTGQIDVVKDAQGNPVDYAGGNPVRNLDLVRSTFFPEPGATLGSGSLHTTSQATAFDPAHPEDAAYVENVIWKQKGFVFVTLNIPGGSNNDTDPWYGAPAMSDEQAAETRQRTAADLRWLDRAFAVASADDAQGLVLVEQADLWDLDGKTAAHLSQYEPIVQSLAEHTEAFGRPVLALEGDSHVYRSDNPLQHAAPCAADAGVCSYDAWNSHPSYDVSNFHRIVVHGSTVPLEYLKLVVTPGGHRPTTSTSFGPYSWSRHVEG</sequence>
<evidence type="ECO:0000313" key="4">
    <source>
        <dbReference type="Proteomes" id="UP001500571"/>
    </source>
</evidence>
<keyword evidence="2" id="KW-0732">Signal</keyword>
<dbReference type="InterPro" id="IPR029052">
    <property type="entry name" value="Metallo-depent_PP-like"/>
</dbReference>
<gene>
    <name evidence="3" type="ORF">GCM10009798_01300</name>
</gene>
<keyword evidence="4" id="KW-1185">Reference proteome</keyword>
<evidence type="ECO:0008006" key="5">
    <source>
        <dbReference type="Google" id="ProtNLM"/>
    </source>
</evidence>
<dbReference type="RefSeq" id="WP_344041348.1">
    <property type="nucleotide sequence ID" value="NZ_BAAAPB010000001.1"/>
</dbReference>
<evidence type="ECO:0000256" key="1">
    <source>
        <dbReference type="SAM" id="MobiDB-lite"/>
    </source>
</evidence>
<evidence type="ECO:0000313" key="3">
    <source>
        <dbReference type="EMBL" id="GAA1946073.1"/>
    </source>
</evidence>
<feature type="signal peptide" evidence="2">
    <location>
        <begin position="1"/>
        <end position="24"/>
    </location>
</feature>
<dbReference type="EMBL" id="BAAAPB010000001">
    <property type="protein sequence ID" value="GAA1946073.1"/>
    <property type="molecule type" value="Genomic_DNA"/>
</dbReference>
<feature type="region of interest" description="Disordered" evidence="1">
    <location>
        <begin position="377"/>
        <end position="397"/>
    </location>
</feature>
<reference evidence="3 4" key="1">
    <citation type="journal article" date="2019" name="Int. J. Syst. Evol. Microbiol.">
        <title>The Global Catalogue of Microorganisms (GCM) 10K type strain sequencing project: providing services to taxonomists for standard genome sequencing and annotation.</title>
        <authorList>
            <consortium name="The Broad Institute Genomics Platform"/>
            <consortium name="The Broad Institute Genome Sequencing Center for Infectious Disease"/>
            <person name="Wu L."/>
            <person name="Ma J."/>
        </authorList>
    </citation>
    <scope>NUCLEOTIDE SEQUENCE [LARGE SCALE GENOMIC DNA]</scope>
    <source>
        <strain evidence="3 4">JCM 15309</strain>
    </source>
</reference>
<evidence type="ECO:0000256" key="2">
    <source>
        <dbReference type="SAM" id="SignalP"/>
    </source>
</evidence>
<organism evidence="3 4">
    <name type="scientific">Nocardioides panacihumi</name>
    <dbReference type="NCBI Taxonomy" id="400774"/>
    <lineage>
        <taxon>Bacteria</taxon>
        <taxon>Bacillati</taxon>
        <taxon>Actinomycetota</taxon>
        <taxon>Actinomycetes</taxon>
        <taxon>Propionibacteriales</taxon>
        <taxon>Nocardioidaceae</taxon>
        <taxon>Nocardioides</taxon>
    </lineage>
</organism>
<proteinExistence type="predicted"/>
<accession>A0ABN2Q764</accession>
<name>A0ABN2Q764_9ACTN</name>